<evidence type="ECO:0000313" key="5">
    <source>
        <dbReference type="EMBL" id="MFC5711969.1"/>
    </source>
</evidence>
<dbReference type="Gene3D" id="2.40.128.20">
    <property type="match status" value="1"/>
</dbReference>
<evidence type="ECO:0000256" key="1">
    <source>
        <dbReference type="ARBA" id="ARBA00022729"/>
    </source>
</evidence>
<accession>A0ABW0YI16</accession>
<organism evidence="5 6">
    <name type="scientific">Thalassorhabdus alkalitolerans</name>
    <dbReference type="NCBI Taxonomy" id="2282697"/>
    <lineage>
        <taxon>Bacteria</taxon>
        <taxon>Bacillati</taxon>
        <taxon>Bacillota</taxon>
        <taxon>Bacilli</taxon>
        <taxon>Bacillales</taxon>
        <taxon>Bacillaceae</taxon>
        <taxon>Thalassorhabdus</taxon>
    </lineage>
</organism>
<dbReference type="EMBL" id="JBHSOZ010000003">
    <property type="protein sequence ID" value="MFC5711969.1"/>
    <property type="molecule type" value="Genomic_DNA"/>
</dbReference>
<keyword evidence="6" id="KW-1185">Reference proteome</keyword>
<evidence type="ECO:0000259" key="4">
    <source>
        <dbReference type="Pfam" id="PF09223"/>
    </source>
</evidence>
<comment type="caution">
    <text evidence="5">The sequence shown here is derived from an EMBL/GenBank/DDBJ whole genome shotgun (WGS) entry which is preliminary data.</text>
</comment>
<evidence type="ECO:0000256" key="2">
    <source>
        <dbReference type="ARBA" id="ARBA00022833"/>
    </source>
</evidence>
<evidence type="ECO:0000256" key="3">
    <source>
        <dbReference type="SAM" id="MobiDB-lite"/>
    </source>
</evidence>
<proteinExistence type="predicted"/>
<keyword evidence="2" id="KW-0862">Zinc</keyword>
<protein>
    <submittedName>
        <fullName evidence="5">ZinT family metal-binding protein</fullName>
    </submittedName>
</protein>
<dbReference type="Pfam" id="PF09223">
    <property type="entry name" value="ZinT"/>
    <property type="match status" value="1"/>
</dbReference>
<dbReference type="Proteomes" id="UP001596142">
    <property type="component" value="Unassembled WGS sequence"/>
</dbReference>
<keyword evidence="1" id="KW-0732">Signal</keyword>
<gene>
    <name evidence="5" type="ORF">ACFPU1_04200</name>
</gene>
<feature type="compositionally biased region" description="Acidic residues" evidence="3">
    <location>
        <begin position="30"/>
        <end position="60"/>
    </location>
</feature>
<dbReference type="InterPro" id="IPR012674">
    <property type="entry name" value="Calycin"/>
</dbReference>
<reference evidence="6" key="1">
    <citation type="journal article" date="2019" name="Int. J. Syst. Evol. Microbiol.">
        <title>The Global Catalogue of Microorganisms (GCM) 10K type strain sequencing project: providing services to taxonomists for standard genome sequencing and annotation.</title>
        <authorList>
            <consortium name="The Broad Institute Genomics Platform"/>
            <consortium name="The Broad Institute Genome Sequencing Center for Infectious Disease"/>
            <person name="Wu L."/>
            <person name="Ma J."/>
        </authorList>
    </citation>
    <scope>NUCLEOTIDE SEQUENCE [LARGE SCALE GENOMIC DNA]</scope>
    <source>
        <strain evidence="6">CECT 7184</strain>
    </source>
</reference>
<feature type="region of interest" description="Disordered" evidence="3">
    <location>
        <begin position="22"/>
        <end position="80"/>
    </location>
</feature>
<dbReference type="PROSITE" id="PS51257">
    <property type="entry name" value="PROKAR_LIPOPROTEIN"/>
    <property type="match status" value="1"/>
</dbReference>
<feature type="compositionally biased region" description="Basic and acidic residues" evidence="3">
    <location>
        <begin position="61"/>
        <end position="80"/>
    </location>
</feature>
<sequence>MKKSLIKWSSIAAISALLVACQEAETSQEAAEEEEEQAVESELEENEEEEIHNNEDEEHNQEESSHDHDHVHDHAHDEDSQRIYDGYFEDEEVEDRDLSDWEGEWESVYPYLQDGDLDEVFEHKAEENEEMTEEEYKEYYEEGYETDVDHIVIEGSIVTFFEDEEEYSGEYTYDGYEILTYEAGNRGVRFIFELTEENEDMPQFIQFSDHNIFPTDSDHFHLYWGDDREELLDNVTNWPTYYPSELDSEDIVHEMISH</sequence>
<dbReference type="InterPro" id="IPR015304">
    <property type="entry name" value="ZinT_dom"/>
</dbReference>
<evidence type="ECO:0000313" key="6">
    <source>
        <dbReference type="Proteomes" id="UP001596142"/>
    </source>
</evidence>
<dbReference type="RefSeq" id="WP_385938954.1">
    <property type="nucleotide sequence ID" value="NZ_JBHSOZ010000003.1"/>
</dbReference>
<name>A0ABW0YI16_9BACI</name>
<feature type="domain" description="ZinT" evidence="4">
    <location>
        <begin position="80"/>
        <end position="258"/>
    </location>
</feature>
<dbReference type="SUPFAM" id="SSF50814">
    <property type="entry name" value="Lipocalins"/>
    <property type="match status" value="1"/>
</dbReference>